<dbReference type="Pfam" id="PF03739">
    <property type="entry name" value="LptF_LptG"/>
    <property type="match status" value="1"/>
</dbReference>
<dbReference type="RefSeq" id="WP_105730339.1">
    <property type="nucleotide sequence ID" value="NZ_JAVBYE010000014.1"/>
</dbReference>
<feature type="transmembrane region" description="Helical" evidence="6">
    <location>
        <begin position="293"/>
        <end position="312"/>
    </location>
</feature>
<keyword evidence="2" id="KW-1003">Cell membrane</keyword>
<protein>
    <submittedName>
        <fullName evidence="7">LPS export ABC transporter permease LptG</fullName>
    </submittedName>
</protein>
<comment type="caution">
    <text evidence="7">The sequence shown here is derived from an EMBL/GenBank/DDBJ whole genome shotgun (WGS) entry which is preliminary data.</text>
</comment>
<comment type="subcellular location">
    <subcellularLocation>
        <location evidence="1">Cell membrane</location>
        <topology evidence="1">Multi-pass membrane protein</topology>
    </subcellularLocation>
</comment>
<evidence type="ECO:0000256" key="5">
    <source>
        <dbReference type="ARBA" id="ARBA00023136"/>
    </source>
</evidence>
<evidence type="ECO:0000256" key="2">
    <source>
        <dbReference type="ARBA" id="ARBA00022475"/>
    </source>
</evidence>
<feature type="transmembrane region" description="Helical" evidence="6">
    <location>
        <begin position="12"/>
        <end position="30"/>
    </location>
</feature>
<dbReference type="EMBL" id="PVLR01000038">
    <property type="protein sequence ID" value="PRD68069.1"/>
    <property type="molecule type" value="Genomic_DNA"/>
</dbReference>
<dbReference type="PANTHER" id="PTHR33529:SF2">
    <property type="entry name" value="LIPOPOLYSACCHARIDE EXPORT SYSTEM PERMEASE PROTEIN LPTG"/>
    <property type="match status" value="1"/>
</dbReference>
<dbReference type="Proteomes" id="UP000238326">
    <property type="component" value="Unassembled WGS sequence"/>
</dbReference>
<dbReference type="AlphaFoldDB" id="A0A2S9KC88"/>
<feature type="transmembrane region" description="Helical" evidence="6">
    <location>
        <begin position="109"/>
        <end position="129"/>
    </location>
</feature>
<organism evidence="7 8">
    <name type="scientific">Malikia spinosa</name>
    <dbReference type="NCBI Taxonomy" id="86180"/>
    <lineage>
        <taxon>Bacteria</taxon>
        <taxon>Pseudomonadati</taxon>
        <taxon>Pseudomonadota</taxon>
        <taxon>Betaproteobacteria</taxon>
        <taxon>Burkholderiales</taxon>
        <taxon>Comamonadaceae</taxon>
        <taxon>Malikia</taxon>
    </lineage>
</organism>
<dbReference type="NCBIfam" id="TIGR04408">
    <property type="entry name" value="LptG_lptG"/>
    <property type="match status" value="1"/>
</dbReference>
<dbReference type="GO" id="GO:0015920">
    <property type="term" value="P:lipopolysaccharide transport"/>
    <property type="evidence" value="ECO:0007669"/>
    <property type="project" value="TreeGrafter"/>
</dbReference>
<keyword evidence="5 6" id="KW-0472">Membrane</keyword>
<dbReference type="InterPro" id="IPR030923">
    <property type="entry name" value="LptG"/>
</dbReference>
<proteinExistence type="predicted"/>
<evidence type="ECO:0000256" key="4">
    <source>
        <dbReference type="ARBA" id="ARBA00022989"/>
    </source>
</evidence>
<dbReference type="GO" id="GO:0055085">
    <property type="term" value="P:transmembrane transport"/>
    <property type="evidence" value="ECO:0007669"/>
    <property type="project" value="InterPro"/>
</dbReference>
<evidence type="ECO:0000313" key="7">
    <source>
        <dbReference type="EMBL" id="PRD68069.1"/>
    </source>
</evidence>
<accession>A0A2S9KC88</accession>
<dbReference type="InterPro" id="IPR005495">
    <property type="entry name" value="LptG/LptF_permease"/>
</dbReference>
<feature type="transmembrane region" description="Helical" evidence="6">
    <location>
        <begin position="68"/>
        <end position="88"/>
    </location>
</feature>
<name>A0A2S9KC88_9BURK</name>
<evidence type="ECO:0000256" key="3">
    <source>
        <dbReference type="ARBA" id="ARBA00022692"/>
    </source>
</evidence>
<keyword evidence="4 6" id="KW-1133">Transmembrane helix</keyword>
<dbReference type="OrthoDB" id="9776227at2"/>
<evidence type="ECO:0000256" key="1">
    <source>
        <dbReference type="ARBA" id="ARBA00004651"/>
    </source>
</evidence>
<evidence type="ECO:0000313" key="8">
    <source>
        <dbReference type="Proteomes" id="UP000238326"/>
    </source>
</evidence>
<keyword evidence="3 6" id="KW-0812">Transmembrane</keyword>
<dbReference type="PANTHER" id="PTHR33529">
    <property type="entry name" value="SLR0882 PROTEIN-RELATED"/>
    <property type="match status" value="1"/>
</dbReference>
<keyword evidence="8" id="KW-1185">Reference proteome</keyword>
<dbReference type="GO" id="GO:0043190">
    <property type="term" value="C:ATP-binding cassette (ABC) transporter complex"/>
    <property type="evidence" value="ECO:0007669"/>
    <property type="project" value="InterPro"/>
</dbReference>
<feature type="transmembrane region" description="Helical" evidence="6">
    <location>
        <begin position="319"/>
        <end position="343"/>
    </location>
</feature>
<gene>
    <name evidence="7" type="primary">lptG</name>
    <name evidence="7" type="ORF">C6P61_12900</name>
</gene>
<sequence>MKTLRRLIYGEILIAVLFVLLAFLALFSFFDLVDELPTLGRASPLDPTRVYALPQALAYVALQLPTRIYELLPIAVLIGSVFVLVRLAQSSEFTILRTSGLGPGRALRTLLGLGAGFVLLTFAIGDYVAPAAGKTGQLLKSHYQGRTTLGRTGAWLKERSEDSQFSVNVGALGADGALQEVRIFEFGDDGRLRSTLKAATGQIASSGGSGTGGHWQLQQVQRQQFDTRGGQANVQRQTLAQWDWPTGLSSEMVSVALLKPERMATLDLFRYVRHLEANGQNAQRYEIEFWRKLFYPLSCLVMVVLALPFAYLHFRSGGVAGYVFLGVMLGISFFLLSNVFGYIGNLRAWAPWLVAAAPSLLYSLVSLGAFGWLVLRH</sequence>
<reference evidence="7 8" key="1">
    <citation type="submission" date="2018-03" db="EMBL/GenBank/DDBJ databases">
        <title>Comparative genomics illustrates the genes involved in a hyperalkaliphilic mechanisms of Serpentinomonas isolated from highly-alkaline calcium-rich serpentinized springs.</title>
        <authorList>
            <person name="Suzuki S."/>
            <person name="Ishii S."/>
            <person name="Walworth N."/>
            <person name="Bird L."/>
            <person name="Kuenen J.G."/>
            <person name="Nealson K.H."/>
        </authorList>
    </citation>
    <scope>NUCLEOTIDE SEQUENCE [LARGE SCALE GENOMIC DNA]</scope>
    <source>
        <strain evidence="7 8">83</strain>
    </source>
</reference>
<evidence type="ECO:0000256" key="6">
    <source>
        <dbReference type="SAM" id="Phobius"/>
    </source>
</evidence>
<feature type="transmembrane region" description="Helical" evidence="6">
    <location>
        <begin position="349"/>
        <end position="375"/>
    </location>
</feature>